<name>A0A919XMB8_9BACL</name>
<sequence length="73" mass="7592">MSKVLETVVPDVIDYCANEACGAEILEGQPVTKIGHELVCSGKCLMQKIGAVTIIAGKDVLPSESDGIDSSVD</sequence>
<keyword evidence="2" id="KW-1185">Reference proteome</keyword>
<dbReference type="Proteomes" id="UP000679779">
    <property type="component" value="Unassembled WGS sequence"/>
</dbReference>
<dbReference type="RefSeq" id="WP_212958840.1">
    <property type="nucleotide sequence ID" value="NZ_BORQ01000009.1"/>
</dbReference>
<protein>
    <submittedName>
        <fullName evidence="1">Uncharacterized protein</fullName>
    </submittedName>
</protein>
<evidence type="ECO:0000313" key="1">
    <source>
        <dbReference type="EMBL" id="GIO34379.1"/>
    </source>
</evidence>
<dbReference type="AlphaFoldDB" id="A0A919XMB8"/>
<dbReference type="EMBL" id="BORQ01000009">
    <property type="protein sequence ID" value="GIO34379.1"/>
    <property type="molecule type" value="Genomic_DNA"/>
</dbReference>
<evidence type="ECO:0000313" key="2">
    <source>
        <dbReference type="Proteomes" id="UP000679779"/>
    </source>
</evidence>
<comment type="caution">
    <text evidence="1">The sequence shown here is derived from an EMBL/GenBank/DDBJ whole genome shotgun (WGS) entry which is preliminary data.</text>
</comment>
<organism evidence="1 2">
    <name type="scientific">Paenibacillus albilobatus</name>
    <dbReference type="NCBI Taxonomy" id="2716884"/>
    <lineage>
        <taxon>Bacteria</taxon>
        <taxon>Bacillati</taxon>
        <taxon>Bacillota</taxon>
        <taxon>Bacilli</taxon>
        <taxon>Bacillales</taxon>
        <taxon>Paenibacillaceae</taxon>
        <taxon>Paenibacillus</taxon>
    </lineage>
</organism>
<accession>A0A919XMB8</accession>
<reference evidence="1" key="1">
    <citation type="submission" date="2021-03" db="EMBL/GenBank/DDBJ databases">
        <title>Antimicrobial resistance genes in bacteria isolated from Japanese honey, and their potential for conferring macrolide and lincosamide resistance in the American foulbrood pathogen Paenibacillus larvae.</title>
        <authorList>
            <person name="Okamoto M."/>
            <person name="Kumagai M."/>
            <person name="Kanamori H."/>
            <person name="Takamatsu D."/>
        </authorList>
    </citation>
    <scope>NUCLEOTIDE SEQUENCE</scope>
    <source>
        <strain evidence="1">J2TS6</strain>
    </source>
</reference>
<proteinExistence type="predicted"/>
<gene>
    <name evidence="1" type="ORF">J2TS6_55200</name>
</gene>